<accession>A0A0G1EWN9</accession>
<dbReference type="Pfam" id="PF04188">
    <property type="entry name" value="Mannosyl_trans2"/>
    <property type="match status" value="1"/>
</dbReference>
<evidence type="ECO:0000256" key="3">
    <source>
        <dbReference type="ARBA" id="ARBA00022502"/>
    </source>
</evidence>
<evidence type="ECO:0000256" key="6">
    <source>
        <dbReference type="ARBA" id="ARBA00022692"/>
    </source>
</evidence>
<dbReference type="GO" id="GO:0004376">
    <property type="term" value="F:GPI mannosyltransferase activity"/>
    <property type="evidence" value="ECO:0007669"/>
    <property type="project" value="InterPro"/>
</dbReference>
<feature type="transmembrane region" description="Helical" evidence="10">
    <location>
        <begin position="331"/>
        <end position="347"/>
    </location>
</feature>
<dbReference type="GO" id="GO:0016020">
    <property type="term" value="C:membrane"/>
    <property type="evidence" value="ECO:0007669"/>
    <property type="project" value="GOC"/>
</dbReference>
<evidence type="ECO:0000256" key="9">
    <source>
        <dbReference type="ARBA" id="ARBA00023136"/>
    </source>
</evidence>
<evidence type="ECO:0000313" key="12">
    <source>
        <dbReference type="Proteomes" id="UP000034050"/>
    </source>
</evidence>
<feature type="transmembrane region" description="Helical" evidence="10">
    <location>
        <begin position="302"/>
        <end position="324"/>
    </location>
</feature>
<comment type="pathway">
    <text evidence="2">Glycolipid biosynthesis; glycosylphosphatidylinositol-anchor biosynthesis.</text>
</comment>
<reference evidence="11 12" key="1">
    <citation type="journal article" date="2015" name="Nature">
        <title>rRNA introns, odd ribosomes, and small enigmatic genomes across a large radiation of phyla.</title>
        <authorList>
            <person name="Brown C.T."/>
            <person name="Hug L.A."/>
            <person name="Thomas B.C."/>
            <person name="Sharon I."/>
            <person name="Castelle C.J."/>
            <person name="Singh A."/>
            <person name="Wilkins M.J."/>
            <person name="Williams K.H."/>
            <person name="Banfield J.F."/>
        </authorList>
    </citation>
    <scope>NUCLEOTIDE SEQUENCE [LARGE SCALE GENOMIC DNA]</scope>
</reference>
<organism evidence="11 12">
    <name type="scientific">Candidatus Gottesmanbacteria bacterium GW2011_GWB1_43_11</name>
    <dbReference type="NCBI Taxonomy" id="1618446"/>
    <lineage>
        <taxon>Bacteria</taxon>
        <taxon>Candidatus Gottesmaniibacteriota</taxon>
    </lineage>
</organism>
<dbReference type="PANTHER" id="PTHR12468:SF2">
    <property type="entry name" value="GPI MANNOSYLTRANSFERASE 2"/>
    <property type="match status" value="1"/>
</dbReference>
<keyword evidence="3" id="KW-0337">GPI-anchor biosynthesis</keyword>
<dbReference type="Proteomes" id="UP000034050">
    <property type="component" value="Unassembled WGS sequence"/>
</dbReference>
<evidence type="ECO:0000256" key="4">
    <source>
        <dbReference type="ARBA" id="ARBA00022676"/>
    </source>
</evidence>
<evidence type="ECO:0000256" key="8">
    <source>
        <dbReference type="ARBA" id="ARBA00022989"/>
    </source>
</evidence>
<feature type="transmembrane region" description="Helical" evidence="10">
    <location>
        <begin position="353"/>
        <end position="370"/>
    </location>
</feature>
<feature type="transmembrane region" description="Helical" evidence="10">
    <location>
        <begin position="166"/>
        <end position="194"/>
    </location>
</feature>
<comment type="subcellular location">
    <subcellularLocation>
        <location evidence="1">Endoplasmic reticulum membrane</location>
        <topology evidence="1">Multi-pass membrane protein</topology>
    </subcellularLocation>
</comment>
<sequence length="401" mass="46210">MIYLAILGVWRIVLFGIAVTAQRFPFVPRFPYSDIYLIPSSLPPWVWGWANFDGVHYLTIAKTGYSAQFTQTFFPLYPIFVRIVSLLIHDKFLILSGILISFIAMALGVHVFYKLLSLDYDRDQIIYILLFLFLFPTSFYFGALYTEALFFFLVITAFWCARTNRWWLSGICGMLASATRITGIFLLPALLWEWHYQKSSTFRRHSLQNDSRKTNSKFQIKVALKSAAGIMWDSLRSPVLYLVPLGLIFYMVFLQWKYGDALLFWHAQSVFGAERASNSFVFPLQVVWRYLKILKAIPFPAYAFWLALGELSAFIVSVGFLISAHLSRVRFSYLVFSWLVIIVPTLTGTFSSLPRYVLMVFPMFISLGLIKNKAIKLLVMAVSVLLLTYLTSLFIRGLWVA</sequence>
<dbReference type="GO" id="GO:0006506">
    <property type="term" value="P:GPI anchor biosynthetic process"/>
    <property type="evidence" value="ECO:0007669"/>
    <property type="project" value="UniProtKB-UniPathway"/>
</dbReference>
<dbReference type="GO" id="GO:0000009">
    <property type="term" value="F:alpha-1,6-mannosyltransferase activity"/>
    <property type="evidence" value="ECO:0007669"/>
    <property type="project" value="InterPro"/>
</dbReference>
<dbReference type="UniPathway" id="UPA00196"/>
<evidence type="ECO:0000256" key="1">
    <source>
        <dbReference type="ARBA" id="ARBA00004477"/>
    </source>
</evidence>
<evidence type="ECO:0008006" key="13">
    <source>
        <dbReference type="Google" id="ProtNLM"/>
    </source>
</evidence>
<keyword evidence="7" id="KW-0256">Endoplasmic reticulum</keyword>
<evidence type="ECO:0000256" key="7">
    <source>
        <dbReference type="ARBA" id="ARBA00022824"/>
    </source>
</evidence>
<feature type="transmembrane region" description="Helical" evidence="10">
    <location>
        <begin position="92"/>
        <end position="113"/>
    </location>
</feature>
<proteinExistence type="predicted"/>
<keyword evidence="9 10" id="KW-0472">Membrane</keyword>
<feature type="transmembrane region" description="Helical" evidence="10">
    <location>
        <begin position="239"/>
        <end position="256"/>
    </location>
</feature>
<feature type="transmembrane region" description="Helical" evidence="10">
    <location>
        <begin position="125"/>
        <end position="146"/>
    </location>
</feature>
<evidence type="ECO:0000256" key="10">
    <source>
        <dbReference type="SAM" id="Phobius"/>
    </source>
</evidence>
<dbReference type="EMBL" id="LCFD01000002">
    <property type="protein sequence ID" value="KKS87436.1"/>
    <property type="molecule type" value="Genomic_DNA"/>
</dbReference>
<protein>
    <recommendedName>
        <fullName evidence="13">Glycosyltransferase RgtA/B/C/D-like domain-containing protein</fullName>
    </recommendedName>
</protein>
<gene>
    <name evidence="11" type="ORF">UV61_C0002G0157</name>
</gene>
<dbReference type="GO" id="GO:0031501">
    <property type="term" value="C:mannosyltransferase complex"/>
    <property type="evidence" value="ECO:0007669"/>
    <property type="project" value="TreeGrafter"/>
</dbReference>
<name>A0A0G1EWN9_9BACT</name>
<evidence type="ECO:0000313" key="11">
    <source>
        <dbReference type="EMBL" id="KKS87436.1"/>
    </source>
</evidence>
<dbReference type="PANTHER" id="PTHR12468">
    <property type="entry name" value="GPI MANNOSYLTRANSFERASE 2"/>
    <property type="match status" value="1"/>
</dbReference>
<comment type="caution">
    <text evidence="11">The sequence shown here is derived from an EMBL/GenBank/DDBJ whole genome shotgun (WGS) entry which is preliminary data.</text>
</comment>
<keyword evidence="4" id="KW-0328">Glycosyltransferase</keyword>
<keyword evidence="6 10" id="KW-0812">Transmembrane</keyword>
<evidence type="ECO:0000256" key="2">
    <source>
        <dbReference type="ARBA" id="ARBA00004687"/>
    </source>
</evidence>
<dbReference type="AlphaFoldDB" id="A0A0G1EWN9"/>
<dbReference type="InterPro" id="IPR007315">
    <property type="entry name" value="PIG-V/Gpi18"/>
</dbReference>
<keyword evidence="8 10" id="KW-1133">Transmembrane helix</keyword>
<evidence type="ECO:0000256" key="5">
    <source>
        <dbReference type="ARBA" id="ARBA00022679"/>
    </source>
</evidence>
<dbReference type="STRING" id="1618446.UV61_C0002G0157"/>
<feature type="transmembrane region" description="Helical" evidence="10">
    <location>
        <begin position="377"/>
        <end position="399"/>
    </location>
</feature>
<keyword evidence="5" id="KW-0808">Transferase</keyword>